<dbReference type="Proteomes" id="UP000033519">
    <property type="component" value="Unassembled WGS sequence"/>
</dbReference>
<dbReference type="Proteomes" id="UP000182258">
    <property type="component" value="Unassembled WGS sequence"/>
</dbReference>
<dbReference type="RefSeq" id="WP_046169719.1">
    <property type="nucleotide sequence ID" value="NZ_FOMB01000009.1"/>
</dbReference>
<reference evidence="1 3" key="1">
    <citation type="submission" date="2015-03" db="EMBL/GenBank/DDBJ databases">
        <authorList>
            <person name="Lepp D."/>
            <person name="Hassan Y.I."/>
            <person name="Li X.-Z."/>
            <person name="Zhou T."/>
        </authorList>
    </citation>
    <scope>NUCLEOTIDE SEQUENCE [LARGE SCALE GENOMIC DNA]</scope>
    <source>
        <strain evidence="1 3">Cr7-05</strain>
    </source>
</reference>
<keyword evidence="3" id="KW-1185">Reference proteome</keyword>
<evidence type="ECO:0000313" key="2">
    <source>
        <dbReference type="EMBL" id="SFC69602.1"/>
    </source>
</evidence>
<gene>
    <name evidence="2" type="ORF">SAMN04488059_10943</name>
    <name evidence="1" type="ORF">WH91_03940</name>
</gene>
<evidence type="ECO:0008006" key="5">
    <source>
        <dbReference type="Google" id="ProtNLM"/>
    </source>
</evidence>
<name>A0A0F5Q0S9_9HYPH</name>
<reference evidence="2 4" key="2">
    <citation type="submission" date="2016-10" db="EMBL/GenBank/DDBJ databases">
        <authorList>
            <person name="de Groot N.N."/>
        </authorList>
    </citation>
    <scope>NUCLEOTIDE SEQUENCE [LARGE SCALE GENOMIC DNA]</scope>
    <source>
        <strain evidence="2 4">CGMCC 1.10210</strain>
    </source>
</reference>
<dbReference type="PATRIC" id="fig|728005.3.peg.3177"/>
<proteinExistence type="predicted"/>
<evidence type="ECO:0000313" key="1">
    <source>
        <dbReference type="EMBL" id="KKC34236.1"/>
    </source>
</evidence>
<dbReference type="EMBL" id="FOMB01000009">
    <property type="protein sequence ID" value="SFC69602.1"/>
    <property type="molecule type" value="Genomic_DNA"/>
</dbReference>
<evidence type="ECO:0000313" key="4">
    <source>
        <dbReference type="Proteomes" id="UP000182258"/>
    </source>
</evidence>
<dbReference type="EMBL" id="LAPV01000042">
    <property type="protein sequence ID" value="KKC34236.1"/>
    <property type="molecule type" value="Genomic_DNA"/>
</dbReference>
<sequence>MAEDSDDPGHPDYWKQFLAEPNARFEASPAEKPTLDILRSVYSQVLRAFDFTCAMTGAVFAEPKDFLHDALQIAPIQPIAMGGLLHVDNFLCLTTPAARAFAAGQIAVGPRLELVADLSRLDPELLESLNPTGRLRQPDPALARLDLRALNFHREHIFLGSD</sequence>
<dbReference type="STRING" id="728005.SAMN04488059_10943"/>
<organism evidence="2 4">
    <name type="scientific">Devosia psychrophila</name>
    <dbReference type="NCBI Taxonomy" id="728005"/>
    <lineage>
        <taxon>Bacteria</taxon>
        <taxon>Pseudomonadati</taxon>
        <taxon>Pseudomonadota</taxon>
        <taxon>Alphaproteobacteria</taxon>
        <taxon>Hyphomicrobiales</taxon>
        <taxon>Devosiaceae</taxon>
        <taxon>Devosia</taxon>
    </lineage>
</organism>
<dbReference type="AlphaFoldDB" id="A0A0F5Q0S9"/>
<protein>
    <recommendedName>
        <fullName evidence="5">HNH endonuclease</fullName>
    </recommendedName>
</protein>
<evidence type="ECO:0000313" key="3">
    <source>
        <dbReference type="Proteomes" id="UP000033519"/>
    </source>
</evidence>
<dbReference type="OrthoDB" id="7951040at2"/>
<accession>A0A0F5Q0S9</accession>